<evidence type="ECO:0000256" key="3">
    <source>
        <dbReference type="ARBA" id="ARBA00012584"/>
    </source>
</evidence>
<dbReference type="GO" id="GO:0005737">
    <property type="term" value="C:cytoplasm"/>
    <property type="evidence" value="ECO:0007669"/>
    <property type="project" value="UniProtKB-SubCell"/>
</dbReference>
<dbReference type="Pfam" id="PF01300">
    <property type="entry name" value="Sua5_yciO_yrdC"/>
    <property type="match status" value="1"/>
</dbReference>
<evidence type="ECO:0000259" key="12">
    <source>
        <dbReference type="PROSITE" id="PS51163"/>
    </source>
</evidence>
<dbReference type="InterPro" id="IPR006070">
    <property type="entry name" value="Sua5-like_dom"/>
</dbReference>
<dbReference type="SUPFAM" id="SSF55821">
    <property type="entry name" value="YrdC/RibB"/>
    <property type="match status" value="1"/>
</dbReference>
<accession>A0A2M6WKF3</accession>
<evidence type="ECO:0000256" key="1">
    <source>
        <dbReference type="ARBA" id="ARBA00004496"/>
    </source>
</evidence>
<evidence type="ECO:0000313" key="13">
    <source>
        <dbReference type="EMBL" id="PIT93278.1"/>
    </source>
</evidence>
<evidence type="ECO:0000256" key="11">
    <source>
        <dbReference type="ARBA" id="ARBA00048366"/>
    </source>
</evidence>
<keyword evidence="4" id="KW-0963">Cytoplasm</keyword>
<protein>
    <recommendedName>
        <fullName evidence="10">L-threonylcarbamoyladenylate synthase</fullName>
        <ecNumber evidence="3">2.7.7.87</ecNumber>
    </recommendedName>
    <alternativeName>
        <fullName evidence="10">L-threonylcarbamoyladenylate synthase</fullName>
    </alternativeName>
</protein>
<evidence type="ECO:0000313" key="14">
    <source>
        <dbReference type="Proteomes" id="UP000229112"/>
    </source>
</evidence>
<feature type="domain" description="YrdC-like" evidence="12">
    <location>
        <begin position="1"/>
        <end position="183"/>
    </location>
</feature>
<dbReference type="PROSITE" id="PS51163">
    <property type="entry name" value="YRDC"/>
    <property type="match status" value="1"/>
</dbReference>
<evidence type="ECO:0000256" key="9">
    <source>
        <dbReference type="ARBA" id="ARBA00022840"/>
    </source>
</evidence>
<proteinExistence type="inferred from homology"/>
<dbReference type="AlphaFoldDB" id="A0A2M6WKF3"/>
<evidence type="ECO:0000256" key="6">
    <source>
        <dbReference type="ARBA" id="ARBA00022694"/>
    </source>
</evidence>
<comment type="subcellular location">
    <subcellularLocation>
        <location evidence="1">Cytoplasm</location>
    </subcellularLocation>
</comment>
<keyword evidence="8" id="KW-0547">Nucleotide-binding</keyword>
<gene>
    <name evidence="13" type="ORF">COU06_00785</name>
</gene>
<dbReference type="Gene3D" id="3.90.870.10">
    <property type="entry name" value="DHBP synthase"/>
    <property type="match status" value="1"/>
</dbReference>
<sequence length="185" mass="20694">MNTHHIHMLQSGAVGVMPTDTILGVVGSALRPEVVERIYRLKKRDRDKPLITLIGSYSDLSRFHLDISPKLARFLTQIWPGPVTVIFPLKGKSYQYLSKDGGISLRLPKEKWLRDVLNQTGPLIATSANLEGEKEAESIEEAFTYFRGGIDFYEEDEMCGDVLASTIIKVTGDEVEVVRQGSMKV</sequence>
<organism evidence="13 14">
    <name type="scientific">Candidatus Harrisonbacteria bacterium CG10_big_fil_rev_8_21_14_0_10_38_8</name>
    <dbReference type="NCBI Taxonomy" id="1974582"/>
    <lineage>
        <taxon>Bacteria</taxon>
        <taxon>Candidatus Harrisoniibacteriota</taxon>
    </lineage>
</organism>
<dbReference type="GO" id="GO:0008033">
    <property type="term" value="P:tRNA processing"/>
    <property type="evidence" value="ECO:0007669"/>
    <property type="project" value="UniProtKB-KW"/>
</dbReference>
<dbReference type="GO" id="GO:0061710">
    <property type="term" value="F:L-threonylcarbamoyladenylate synthase"/>
    <property type="evidence" value="ECO:0007669"/>
    <property type="project" value="UniProtKB-EC"/>
</dbReference>
<dbReference type="PANTHER" id="PTHR17490:SF16">
    <property type="entry name" value="THREONYLCARBAMOYL-AMP SYNTHASE"/>
    <property type="match status" value="1"/>
</dbReference>
<evidence type="ECO:0000256" key="8">
    <source>
        <dbReference type="ARBA" id="ARBA00022741"/>
    </source>
</evidence>
<comment type="catalytic activity">
    <reaction evidence="11">
        <text>L-threonine + hydrogencarbonate + ATP = L-threonylcarbamoyladenylate + diphosphate + H2O</text>
        <dbReference type="Rhea" id="RHEA:36407"/>
        <dbReference type="ChEBI" id="CHEBI:15377"/>
        <dbReference type="ChEBI" id="CHEBI:17544"/>
        <dbReference type="ChEBI" id="CHEBI:30616"/>
        <dbReference type="ChEBI" id="CHEBI:33019"/>
        <dbReference type="ChEBI" id="CHEBI:57926"/>
        <dbReference type="ChEBI" id="CHEBI:73682"/>
        <dbReference type="EC" id="2.7.7.87"/>
    </reaction>
</comment>
<dbReference type="EMBL" id="PFAY01000006">
    <property type="protein sequence ID" value="PIT93278.1"/>
    <property type="molecule type" value="Genomic_DNA"/>
</dbReference>
<dbReference type="GO" id="GO:0000049">
    <property type="term" value="F:tRNA binding"/>
    <property type="evidence" value="ECO:0007669"/>
    <property type="project" value="TreeGrafter"/>
</dbReference>
<name>A0A2M6WKF3_9BACT</name>
<evidence type="ECO:0000256" key="2">
    <source>
        <dbReference type="ARBA" id="ARBA00007663"/>
    </source>
</evidence>
<evidence type="ECO:0000256" key="4">
    <source>
        <dbReference type="ARBA" id="ARBA00022490"/>
    </source>
</evidence>
<evidence type="ECO:0000256" key="5">
    <source>
        <dbReference type="ARBA" id="ARBA00022679"/>
    </source>
</evidence>
<keyword evidence="6" id="KW-0819">tRNA processing</keyword>
<comment type="caution">
    <text evidence="13">The sequence shown here is derived from an EMBL/GenBank/DDBJ whole genome shotgun (WGS) entry which is preliminary data.</text>
</comment>
<dbReference type="InterPro" id="IPR017945">
    <property type="entry name" value="DHBP_synth_RibB-like_a/b_dom"/>
</dbReference>
<dbReference type="Proteomes" id="UP000229112">
    <property type="component" value="Unassembled WGS sequence"/>
</dbReference>
<dbReference type="GO" id="GO:0005524">
    <property type="term" value="F:ATP binding"/>
    <property type="evidence" value="ECO:0007669"/>
    <property type="project" value="UniProtKB-KW"/>
</dbReference>
<dbReference type="InterPro" id="IPR050156">
    <property type="entry name" value="TC-AMP_synthase_SUA5"/>
</dbReference>
<evidence type="ECO:0000256" key="7">
    <source>
        <dbReference type="ARBA" id="ARBA00022695"/>
    </source>
</evidence>
<reference evidence="14" key="1">
    <citation type="submission" date="2017-09" db="EMBL/GenBank/DDBJ databases">
        <title>Depth-based differentiation of microbial function through sediment-hosted aquifers and enrichment of novel symbionts in the deep terrestrial subsurface.</title>
        <authorList>
            <person name="Probst A.J."/>
            <person name="Ladd B."/>
            <person name="Jarett J.K."/>
            <person name="Geller-Mcgrath D.E."/>
            <person name="Sieber C.M.K."/>
            <person name="Emerson J.B."/>
            <person name="Anantharaman K."/>
            <person name="Thomas B.C."/>
            <person name="Malmstrom R."/>
            <person name="Stieglmeier M."/>
            <person name="Klingl A."/>
            <person name="Woyke T."/>
            <person name="Ryan C.M."/>
            <person name="Banfield J.F."/>
        </authorList>
    </citation>
    <scope>NUCLEOTIDE SEQUENCE [LARGE SCALE GENOMIC DNA]</scope>
</reference>
<dbReference type="PANTHER" id="PTHR17490">
    <property type="entry name" value="SUA5"/>
    <property type="match status" value="1"/>
</dbReference>
<keyword evidence="7" id="KW-0548">Nucleotidyltransferase</keyword>
<dbReference type="GO" id="GO:0003725">
    <property type="term" value="F:double-stranded RNA binding"/>
    <property type="evidence" value="ECO:0007669"/>
    <property type="project" value="InterPro"/>
</dbReference>
<comment type="similarity">
    <text evidence="2">Belongs to the SUA5 family.</text>
</comment>
<keyword evidence="9" id="KW-0067">ATP-binding</keyword>
<dbReference type="GO" id="GO:0006450">
    <property type="term" value="P:regulation of translational fidelity"/>
    <property type="evidence" value="ECO:0007669"/>
    <property type="project" value="TreeGrafter"/>
</dbReference>
<evidence type="ECO:0000256" key="10">
    <source>
        <dbReference type="ARBA" id="ARBA00029774"/>
    </source>
</evidence>
<dbReference type="NCBIfam" id="TIGR00057">
    <property type="entry name" value="L-threonylcarbamoyladenylate synthase"/>
    <property type="match status" value="1"/>
</dbReference>
<keyword evidence="5" id="KW-0808">Transferase</keyword>
<dbReference type="EC" id="2.7.7.87" evidence="3"/>